<comment type="cofactor">
    <cofactor evidence="1">
        <name>FAD</name>
        <dbReference type="ChEBI" id="CHEBI:57692"/>
    </cofactor>
</comment>
<keyword evidence="2" id="KW-0285">Flavoprotein</keyword>
<dbReference type="PANTHER" id="PTHR13789:SF318">
    <property type="entry name" value="GERANYLGERANYL DIPHOSPHATE REDUCTASE"/>
    <property type="match status" value="1"/>
</dbReference>
<evidence type="ECO:0000256" key="4">
    <source>
        <dbReference type="ARBA" id="ARBA00023002"/>
    </source>
</evidence>
<dbReference type="Gene3D" id="3.50.50.60">
    <property type="entry name" value="FAD/NAD(P)-binding domain"/>
    <property type="match status" value="1"/>
</dbReference>
<feature type="domain" description="FAD-binding" evidence="6">
    <location>
        <begin position="5"/>
        <end position="360"/>
    </location>
</feature>
<dbReference type="InterPro" id="IPR036188">
    <property type="entry name" value="FAD/NAD-bd_sf"/>
</dbReference>
<keyword evidence="4" id="KW-0560">Oxidoreductase</keyword>
<dbReference type="GO" id="GO:0071949">
    <property type="term" value="F:FAD binding"/>
    <property type="evidence" value="ECO:0007669"/>
    <property type="project" value="InterPro"/>
</dbReference>
<proteinExistence type="predicted"/>
<accession>G5SE12</accession>
<reference evidence="7 8" key="1">
    <citation type="journal article" date="2011" name="BMC Genomics">
        <title>Genome sequencing reveals diversification of virulence factor content and possible host adaptation in distinct subpopulations of Salmonella enterica.</title>
        <authorList>
            <person name="den Bakker H.C."/>
            <person name="Moreno Switt A.I."/>
            <person name="Govoni G."/>
            <person name="Cummings C.A."/>
            <person name="Ranieri M.L."/>
            <person name="Degoricija L."/>
            <person name="Hoelzer K."/>
            <person name="Rodriguez-Rivera L.D."/>
            <person name="Brown S."/>
            <person name="Bolchacova E."/>
            <person name="Furtado M.R."/>
            <person name="Wiedmann M."/>
        </authorList>
    </citation>
    <scope>NUCLEOTIDE SEQUENCE [LARGE SCALE GENOMIC DNA]</scope>
    <source>
        <strain evidence="7 8">A4-580</strain>
    </source>
</reference>
<gene>
    <name evidence="7" type="ORF">LTSEWAN_3590</name>
</gene>
<evidence type="ECO:0000256" key="1">
    <source>
        <dbReference type="ARBA" id="ARBA00001974"/>
    </source>
</evidence>
<evidence type="ECO:0000256" key="2">
    <source>
        <dbReference type="ARBA" id="ARBA00022630"/>
    </source>
</evidence>
<dbReference type="PATRIC" id="fig|913086.3.peg.2765"/>
<sequence>MTHVTSAIIVGGGIGGAATALSLARQGIKVMLLEKAHEIGEIGAGIQLGPNAFSALDSLGVGDVARQRAVFTDHITMMDAVNAEEVVCIETGQAFRDHFGGPYAVIHRVDIHATVWEAVLTHPGVEYRTSTHIVDIRQTPDDVTVFDEQGNSWTADILVGCDGVKSVVRQSLLGDAPRAPRVTGHVVFDAPRVTGHVVYRAVIDCDDMPDDLRINAPVLWAGPHCHLVHYPLRGGQQYNLVVTFHSRQQEEWGVKDGSKEEVLSYFAGIHPRPRQMLDKPTSWRRWSTADREPVAKWGTERITLVGDAAHPVAQYMAQGACMALEDAVTLGKALERCDGDAQQAFALYESVRIPRTARIVWSTREMGRLYHAAGVERQVRNLLWKGKSQEAFYRGIEWLYGWKEDNCLEPR</sequence>
<evidence type="ECO:0000256" key="5">
    <source>
        <dbReference type="ARBA" id="ARBA00023033"/>
    </source>
</evidence>
<name>G5SE12_SALET</name>
<dbReference type="PANTHER" id="PTHR13789">
    <property type="entry name" value="MONOOXYGENASE"/>
    <property type="match status" value="1"/>
</dbReference>
<dbReference type="InterPro" id="IPR002938">
    <property type="entry name" value="FAD-bd"/>
</dbReference>
<keyword evidence="5" id="KW-0503">Monooxygenase</keyword>
<dbReference type="SUPFAM" id="SSF54373">
    <property type="entry name" value="FAD-linked reductases, C-terminal domain"/>
    <property type="match status" value="1"/>
</dbReference>
<comment type="caution">
    <text evidence="7">The sequence shown here is derived from an EMBL/GenBank/DDBJ whole genome shotgun (WGS) entry which is preliminary data.</text>
</comment>
<dbReference type="Pfam" id="PF01494">
    <property type="entry name" value="FAD_binding_3"/>
    <property type="match status" value="1"/>
</dbReference>
<protein>
    <submittedName>
        <fullName evidence="7">Putative n-hydroxybenzoate hydroxylase</fullName>
    </submittedName>
</protein>
<evidence type="ECO:0000259" key="6">
    <source>
        <dbReference type="Pfam" id="PF01494"/>
    </source>
</evidence>
<dbReference type="EMBL" id="AFCX01001165">
    <property type="protein sequence ID" value="EHD01677.1"/>
    <property type="molecule type" value="Genomic_DNA"/>
</dbReference>
<evidence type="ECO:0000313" key="7">
    <source>
        <dbReference type="EMBL" id="EHD01677.1"/>
    </source>
</evidence>
<dbReference type="PRINTS" id="PR00420">
    <property type="entry name" value="RNGMNOXGNASE"/>
</dbReference>
<dbReference type="InterPro" id="IPR050493">
    <property type="entry name" value="FAD-dep_Monooxygenase_BioMet"/>
</dbReference>
<dbReference type="SUPFAM" id="SSF51905">
    <property type="entry name" value="FAD/NAD(P)-binding domain"/>
    <property type="match status" value="1"/>
</dbReference>
<dbReference type="AlphaFoldDB" id="G5SE12"/>
<evidence type="ECO:0000256" key="3">
    <source>
        <dbReference type="ARBA" id="ARBA00022827"/>
    </source>
</evidence>
<evidence type="ECO:0000313" key="8">
    <source>
        <dbReference type="Proteomes" id="UP000003536"/>
    </source>
</evidence>
<dbReference type="Proteomes" id="UP000003536">
    <property type="component" value="Unassembled WGS sequence"/>
</dbReference>
<dbReference type="GO" id="GO:0004497">
    <property type="term" value="F:monooxygenase activity"/>
    <property type="evidence" value="ECO:0007669"/>
    <property type="project" value="UniProtKB-KW"/>
</dbReference>
<organism evidence="7 8">
    <name type="scientific">Salmonella enterica subsp. enterica serovar Wandsworth str. A4-580</name>
    <dbReference type="NCBI Taxonomy" id="913086"/>
    <lineage>
        <taxon>Bacteria</taxon>
        <taxon>Pseudomonadati</taxon>
        <taxon>Pseudomonadota</taxon>
        <taxon>Gammaproteobacteria</taxon>
        <taxon>Enterobacterales</taxon>
        <taxon>Enterobacteriaceae</taxon>
        <taxon>Salmonella</taxon>
    </lineage>
</organism>
<keyword evidence="3" id="KW-0274">FAD</keyword>